<accession>A0A0D3I6C8</accession>
<keyword evidence="6" id="KW-1185">Reference proteome</keyword>
<dbReference type="HOGENOM" id="CLU_552579_0_0_1"/>
<dbReference type="GeneID" id="17252929"/>
<dbReference type="PANTHER" id="PTHR20961">
    <property type="entry name" value="GLYCOSYLTRANSFERASE"/>
    <property type="match status" value="1"/>
</dbReference>
<evidence type="ECO:0000313" key="5">
    <source>
        <dbReference type="EnsemblProtists" id="EOD06813"/>
    </source>
</evidence>
<keyword evidence="1" id="KW-0328">Glycosyltransferase</keyword>
<evidence type="ECO:0000256" key="2">
    <source>
        <dbReference type="ARBA" id="ARBA00022679"/>
    </source>
</evidence>
<sequence length="494" mass="53062">MHDSQHTAVKLQWLTTINDNNAFETLSTVISALALQHAACNLTWQPAGPARGKLHIATLTDHFRQHQWRCGRPVPPSPERCFTSESGSLRKQCFADSRIVHSFQFHSGRASDAYLAVRSLRRAAFRWLAVPAPAAPARPQALLLQRWPRILRRPQRVVHNEAEVLGALRATGFDARAFTPERMPLAELLALMRRSSLLVCVHGAGMINQIFMPPARAAVVEAFLPSQGYNTGAHLSHILGFQHLKLFLRWEDIDDAPLRSAAAFNATSFFKRRTGRAFLQRNAAAASALGPAPEEWLEPALAPPAAAVIAAAGAGCAGSAVNSVAVEARLLDGVGVIDARGVAVAARVWLPHALESLGFCVAPAAAAQLRLRLRTADGATEADALPLSSTAVLIDIVDPAAAGVTSVRPSAAHRQQLLYFCEAHGKWGCAMSHAYLHMLLRWATFYMLFSHAAPAGGLLTSHAIATFLYREGSAFDALSSSTGAKGRGPPRGGV</sequence>
<keyword evidence="3" id="KW-0325">Glycoprotein</keyword>
<dbReference type="InterPro" id="IPR007657">
    <property type="entry name" value="Glycosyltransferase_61"/>
</dbReference>
<name>A0A0D3I6C8_EMIH1</name>
<dbReference type="KEGG" id="ehx:EMIHUDRAFT_106742"/>
<dbReference type="Proteomes" id="UP000013827">
    <property type="component" value="Unassembled WGS sequence"/>
</dbReference>
<dbReference type="GO" id="GO:0016757">
    <property type="term" value="F:glycosyltransferase activity"/>
    <property type="evidence" value="ECO:0007669"/>
    <property type="project" value="UniProtKB-KW"/>
</dbReference>
<dbReference type="PaxDb" id="2903-EOD06813"/>
<evidence type="ECO:0000259" key="4">
    <source>
        <dbReference type="Pfam" id="PF04577"/>
    </source>
</evidence>
<protein>
    <recommendedName>
        <fullName evidence="4">Glycosyltransferase 61 catalytic domain-containing protein</fullName>
    </recommendedName>
</protein>
<proteinExistence type="predicted"/>
<dbReference type="RefSeq" id="XP_005759242.1">
    <property type="nucleotide sequence ID" value="XM_005759185.1"/>
</dbReference>
<evidence type="ECO:0000256" key="3">
    <source>
        <dbReference type="ARBA" id="ARBA00023180"/>
    </source>
</evidence>
<reference evidence="6" key="1">
    <citation type="journal article" date="2013" name="Nature">
        <title>Pan genome of the phytoplankton Emiliania underpins its global distribution.</title>
        <authorList>
            <person name="Read B.A."/>
            <person name="Kegel J."/>
            <person name="Klute M.J."/>
            <person name="Kuo A."/>
            <person name="Lefebvre S.C."/>
            <person name="Maumus F."/>
            <person name="Mayer C."/>
            <person name="Miller J."/>
            <person name="Monier A."/>
            <person name="Salamov A."/>
            <person name="Young J."/>
            <person name="Aguilar M."/>
            <person name="Claverie J.M."/>
            <person name="Frickenhaus S."/>
            <person name="Gonzalez K."/>
            <person name="Herman E.K."/>
            <person name="Lin Y.C."/>
            <person name="Napier J."/>
            <person name="Ogata H."/>
            <person name="Sarno A.F."/>
            <person name="Shmutz J."/>
            <person name="Schroeder D."/>
            <person name="de Vargas C."/>
            <person name="Verret F."/>
            <person name="von Dassow P."/>
            <person name="Valentin K."/>
            <person name="Van de Peer Y."/>
            <person name="Wheeler G."/>
            <person name="Dacks J.B."/>
            <person name="Delwiche C.F."/>
            <person name="Dyhrman S.T."/>
            <person name="Glockner G."/>
            <person name="John U."/>
            <person name="Richards T."/>
            <person name="Worden A.Z."/>
            <person name="Zhang X."/>
            <person name="Grigoriev I.V."/>
            <person name="Allen A.E."/>
            <person name="Bidle K."/>
            <person name="Borodovsky M."/>
            <person name="Bowler C."/>
            <person name="Brownlee C."/>
            <person name="Cock J.M."/>
            <person name="Elias M."/>
            <person name="Gladyshev V.N."/>
            <person name="Groth M."/>
            <person name="Guda C."/>
            <person name="Hadaegh A."/>
            <person name="Iglesias-Rodriguez M.D."/>
            <person name="Jenkins J."/>
            <person name="Jones B.M."/>
            <person name="Lawson T."/>
            <person name="Leese F."/>
            <person name="Lindquist E."/>
            <person name="Lobanov A."/>
            <person name="Lomsadze A."/>
            <person name="Malik S.B."/>
            <person name="Marsh M.E."/>
            <person name="Mackinder L."/>
            <person name="Mock T."/>
            <person name="Mueller-Roeber B."/>
            <person name="Pagarete A."/>
            <person name="Parker M."/>
            <person name="Probert I."/>
            <person name="Quesneville H."/>
            <person name="Raines C."/>
            <person name="Rensing S.A."/>
            <person name="Riano-Pachon D.M."/>
            <person name="Richier S."/>
            <person name="Rokitta S."/>
            <person name="Shiraiwa Y."/>
            <person name="Soanes D.M."/>
            <person name="van der Giezen M."/>
            <person name="Wahlund T.M."/>
            <person name="Williams B."/>
            <person name="Wilson W."/>
            <person name="Wolfe G."/>
            <person name="Wurch L.L."/>
        </authorList>
    </citation>
    <scope>NUCLEOTIDE SEQUENCE</scope>
</reference>
<dbReference type="Pfam" id="PF04577">
    <property type="entry name" value="Glyco_transf_61"/>
    <property type="match status" value="1"/>
</dbReference>
<reference evidence="5" key="2">
    <citation type="submission" date="2024-10" db="UniProtKB">
        <authorList>
            <consortium name="EnsemblProtists"/>
        </authorList>
    </citation>
    <scope>IDENTIFICATION</scope>
</reference>
<dbReference type="EnsemblProtists" id="EOD06813">
    <property type="protein sequence ID" value="EOD06813"/>
    <property type="gene ID" value="EMIHUDRAFT_106742"/>
</dbReference>
<organism evidence="5 6">
    <name type="scientific">Emiliania huxleyi (strain CCMP1516)</name>
    <dbReference type="NCBI Taxonomy" id="280463"/>
    <lineage>
        <taxon>Eukaryota</taxon>
        <taxon>Haptista</taxon>
        <taxon>Haptophyta</taxon>
        <taxon>Prymnesiophyceae</taxon>
        <taxon>Isochrysidales</taxon>
        <taxon>Noelaerhabdaceae</taxon>
        <taxon>Emiliania</taxon>
    </lineage>
</organism>
<evidence type="ECO:0000313" key="6">
    <source>
        <dbReference type="Proteomes" id="UP000013827"/>
    </source>
</evidence>
<feature type="domain" description="Glycosyltransferase 61 catalytic" evidence="4">
    <location>
        <begin position="94"/>
        <end position="216"/>
    </location>
</feature>
<dbReference type="AlphaFoldDB" id="A0A0D3I6C8"/>
<keyword evidence="2" id="KW-0808">Transferase</keyword>
<dbReference type="InterPro" id="IPR049625">
    <property type="entry name" value="Glyco_transf_61_cat"/>
</dbReference>
<evidence type="ECO:0000256" key="1">
    <source>
        <dbReference type="ARBA" id="ARBA00022676"/>
    </source>
</evidence>